<comment type="caution">
    <text evidence="3">The sequence shown here is derived from an EMBL/GenBank/DDBJ whole genome shotgun (WGS) entry which is preliminary data.</text>
</comment>
<dbReference type="Pfam" id="PF24864">
    <property type="entry name" value="DUF7730"/>
    <property type="match status" value="1"/>
</dbReference>
<feature type="domain" description="DUF7730" evidence="2">
    <location>
        <begin position="67"/>
        <end position="221"/>
    </location>
</feature>
<dbReference type="GeneID" id="85480044"/>
<sequence>MSLNMPDVPIELKEAEESSDNSQNQSNKREHSEIPPGSPRQPSPKVMSLISSTTYWHNIDFIVNESRLPPELRNQIYSFAFTRSFVRITGQSVYGYTCGRSKFLWKRKNVRHYHAGDEDANLPVAFLGACKQVHAEARAMLYANDFDVQGMETLAVWLKDLGTNIACLRTITLRTEPQMRLTLSSSSSFRAQQDRYREVCHRAARMLAGAENLQALRIHFFYNQMIGAPAPRATLKRPEPVSGWIGIARRVAEVLCHDFRSVYSKGLSRGRTPEDLCCVIKVSRNNWWCNRHALTPHKLNAKEAREAEEEVVEHLRLLLRRNLESRLGHRS</sequence>
<dbReference type="PANTHER" id="PTHR38790">
    <property type="entry name" value="2EXR DOMAIN-CONTAINING PROTEIN-RELATED"/>
    <property type="match status" value="1"/>
</dbReference>
<dbReference type="RefSeq" id="XP_060437804.1">
    <property type="nucleotide sequence ID" value="XM_060595182.1"/>
</dbReference>
<evidence type="ECO:0000256" key="1">
    <source>
        <dbReference type="SAM" id="MobiDB-lite"/>
    </source>
</evidence>
<gene>
    <name evidence="3" type="ORF">BDP81DRAFT_485876</name>
</gene>
<evidence type="ECO:0000313" key="3">
    <source>
        <dbReference type="EMBL" id="KAK1621809.1"/>
    </source>
</evidence>
<organism evidence="3 4">
    <name type="scientific">Colletotrichum phormii</name>
    <dbReference type="NCBI Taxonomy" id="359342"/>
    <lineage>
        <taxon>Eukaryota</taxon>
        <taxon>Fungi</taxon>
        <taxon>Dikarya</taxon>
        <taxon>Ascomycota</taxon>
        <taxon>Pezizomycotina</taxon>
        <taxon>Sordariomycetes</taxon>
        <taxon>Hypocreomycetidae</taxon>
        <taxon>Glomerellales</taxon>
        <taxon>Glomerellaceae</taxon>
        <taxon>Colletotrichum</taxon>
        <taxon>Colletotrichum acutatum species complex</taxon>
    </lineage>
</organism>
<reference evidence="3" key="1">
    <citation type="submission" date="2021-06" db="EMBL/GenBank/DDBJ databases">
        <title>Comparative genomics, transcriptomics and evolutionary studies reveal genomic signatures of adaptation to plant cell wall in hemibiotrophic fungi.</title>
        <authorList>
            <consortium name="DOE Joint Genome Institute"/>
            <person name="Baroncelli R."/>
            <person name="Diaz J.F."/>
            <person name="Benocci T."/>
            <person name="Peng M."/>
            <person name="Battaglia E."/>
            <person name="Haridas S."/>
            <person name="Andreopoulos W."/>
            <person name="Labutti K."/>
            <person name="Pangilinan J."/>
            <person name="Floch G.L."/>
            <person name="Makela M.R."/>
            <person name="Henrissat B."/>
            <person name="Grigoriev I.V."/>
            <person name="Crouch J.A."/>
            <person name="De Vries R.P."/>
            <person name="Sukno S.A."/>
            <person name="Thon M.R."/>
        </authorList>
    </citation>
    <scope>NUCLEOTIDE SEQUENCE</scope>
    <source>
        <strain evidence="3">CBS 102054</strain>
    </source>
</reference>
<dbReference type="InterPro" id="IPR056632">
    <property type="entry name" value="DUF7730"/>
</dbReference>
<dbReference type="PANTHER" id="PTHR38790:SF4">
    <property type="entry name" value="2EXR DOMAIN-CONTAINING PROTEIN"/>
    <property type="match status" value="1"/>
</dbReference>
<proteinExistence type="predicted"/>
<accession>A0AAJ0E7J9</accession>
<evidence type="ECO:0000259" key="2">
    <source>
        <dbReference type="Pfam" id="PF24864"/>
    </source>
</evidence>
<dbReference type="Proteomes" id="UP001243989">
    <property type="component" value="Unassembled WGS sequence"/>
</dbReference>
<name>A0AAJ0E7J9_9PEZI</name>
<dbReference type="EMBL" id="JAHMHQ010000043">
    <property type="protein sequence ID" value="KAK1621809.1"/>
    <property type="molecule type" value="Genomic_DNA"/>
</dbReference>
<dbReference type="AlphaFoldDB" id="A0AAJ0E7J9"/>
<protein>
    <recommendedName>
        <fullName evidence="2">DUF7730 domain-containing protein</fullName>
    </recommendedName>
</protein>
<evidence type="ECO:0000313" key="4">
    <source>
        <dbReference type="Proteomes" id="UP001243989"/>
    </source>
</evidence>
<keyword evidence="4" id="KW-1185">Reference proteome</keyword>
<feature type="region of interest" description="Disordered" evidence="1">
    <location>
        <begin position="1"/>
        <end position="45"/>
    </location>
</feature>